<feature type="domain" description="Murein transglycosylase-C N-terminal" evidence="3">
    <location>
        <begin position="65"/>
        <end position="198"/>
    </location>
</feature>
<dbReference type="GO" id="GO:0008933">
    <property type="term" value="F:peptidoglycan lytic transglycosylase activity"/>
    <property type="evidence" value="ECO:0007669"/>
    <property type="project" value="InterPro"/>
</dbReference>
<proteinExistence type="inferred from homology"/>
<dbReference type="PROSITE" id="PS51257">
    <property type="entry name" value="PROKAR_LIPOPROTEIN"/>
    <property type="match status" value="1"/>
</dbReference>
<dbReference type="Proteomes" id="UP000092018">
    <property type="component" value="Plasmid unnamed1"/>
</dbReference>
<dbReference type="RefSeq" id="WP_065211433.1">
    <property type="nucleotide sequence ID" value="NZ_CP016179.1"/>
</dbReference>
<evidence type="ECO:0000259" key="3">
    <source>
        <dbReference type="Pfam" id="PF11873"/>
    </source>
</evidence>
<feature type="domain" description="Transglycosylase SLT" evidence="2">
    <location>
        <begin position="215"/>
        <end position="338"/>
    </location>
</feature>
<sequence length="384" mass="44055">MKVAIWVLLVTVVLAGCSREFIEEHVGVRYTLTNKAAMNNLAPLPGKFELRKDDQGTEDIIFVEGLGEQWRPRDLGPDAPHHFIKYTNNYHSKSDVNFQTEMIKVSTIHRSFPRAALRDAIITTLLTPANPDVVEYFDESAIELGGEPFLYGRVRDHEGNKLRWEWRTRQYADYLIERYMKTEIVDFHTAHYVEFPFRYDGQVFLSGKDYKYADLVRKAAKEHQISEALIYAIIKTESSFNPYAVSWAGAFGLMQVIPSTAGTDVYKLMKGRSRPPTKRELMTPAINVDVGTSYLWLLKNRYLAKIENPIVRQYAMISAYNGGTGGVFRAFGHRGPAKAIEVINKHTPESAYKVLRNKHPNAEARGYIYKVLKYKNEFKQSLDR</sequence>
<dbReference type="Pfam" id="PF01464">
    <property type="entry name" value="SLT"/>
    <property type="match status" value="1"/>
</dbReference>
<evidence type="ECO:0000313" key="4">
    <source>
        <dbReference type="EMBL" id="ANO35675.1"/>
    </source>
</evidence>
<dbReference type="PANTHER" id="PTHR37423">
    <property type="entry name" value="SOLUBLE LYTIC MUREIN TRANSGLYCOSYLASE-RELATED"/>
    <property type="match status" value="1"/>
</dbReference>
<comment type="similarity">
    <text evidence="1">Belongs to the transglycosylase Slt family.</text>
</comment>
<reference evidence="4 5" key="1">
    <citation type="submission" date="2016-06" db="EMBL/GenBank/DDBJ databases">
        <title>Adaptive Radiation by Waves of Gene Transfer Leads to Fine-Scale Resource Partitioning in Marine Microbes.</title>
        <authorList>
            <person name="Hehemann J.-H."/>
            <person name="Arevalo P."/>
            <person name="Datta M.S."/>
            <person name="Yu X."/>
            <person name="Corzett C."/>
            <person name="Henschel A."/>
            <person name="Preheim S.P."/>
            <person name="Timberlake S."/>
            <person name="Alm E.J."/>
            <person name="Polz M.F."/>
        </authorList>
    </citation>
    <scope>NUCLEOTIDE SEQUENCE [LARGE SCALE GENOMIC DNA]</scope>
    <source>
        <strain evidence="4 5">FF50</strain>
        <plasmid evidence="4 5">unnamed1</plasmid>
    </source>
</reference>
<organism evidence="4 5">
    <name type="scientific">Vibrio breoganii</name>
    <dbReference type="NCBI Taxonomy" id="553239"/>
    <lineage>
        <taxon>Bacteria</taxon>
        <taxon>Pseudomonadati</taxon>
        <taxon>Pseudomonadota</taxon>
        <taxon>Gammaproteobacteria</taxon>
        <taxon>Vibrionales</taxon>
        <taxon>Vibrionaceae</taxon>
        <taxon>Vibrio</taxon>
    </lineage>
</organism>
<dbReference type="EMBL" id="CP016179">
    <property type="protein sequence ID" value="ANO35675.1"/>
    <property type="molecule type" value="Genomic_DNA"/>
</dbReference>
<dbReference type="AlphaFoldDB" id="A0AAN1CUK0"/>
<evidence type="ECO:0000313" key="5">
    <source>
        <dbReference type="Proteomes" id="UP000092018"/>
    </source>
</evidence>
<evidence type="ECO:0000259" key="2">
    <source>
        <dbReference type="Pfam" id="PF01464"/>
    </source>
</evidence>
<evidence type="ECO:0000256" key="1">
    <source>
        <dbReference type="ARBA" id="ARBA00007734"/>
    </source>
</evidence>
<dbReference type="GO" id="GO:0000270">
    <property type="term" value="P:peptidoglycan metabolic process"/>
    <property type="evidence" value="ECO:0007669"/>
    <property type="project" value="InterPro"/>
</dbReference>
<dbReference type="InterPro" id="IPR023346">
    <property type="entry name" value="Lysozyme-like_dom_sf"/>
</dbReference>
<dbReference type="PROSITE" id="PS00922">
    <property type="entry name" value="TRANSGLYCOSYLASE"/>
    <property type="match status" value="1"/>
</dbReference>
<keyword evidence="4" id="KW-0614">Plasmid</keyword>
<dbReference type="PANTHER" id="PTHR37423:SF2">
    <property type="entry name" value="MEMBRANE-BOUND LYTIC MUREIN TRANSGLYCOSYLASE C"/>
    <property type="match status" value="1"/>
</dbReference>
<dbReference type="InterPro" id="IPR024570">
    <property type="entry name" value="Murein_transglycosylaseC_N"/>
</dbReference>
<name>A0AAN1CUK0_9VIBR</name>
<dbReference type="CDD" id="cd16893">
    <property type="entry name" value="LT_MltC_MltE"/>
    <property type="match status" value="1"/>
</dbReference>
<dbReference type="Gene3D" id="1.10.530.10">
    <property type="match status" value="1"/>
</dbReference>
<evidence type="ECO:0008006" key="6">
    <source>
        <dbReference type="Google" id="ProtNLM"/>
    </source>
</evidence>
<dbReference type="KEGG" id="vbr:A6E01_20630"/>
<protein>
    <recommendedName>
        <fullName evidence="6">Membrane-bound lytic murein transglycosylase MltC</fullName>
    </recommendedName>
</protein>
<dbReference type="InterPro" id="IPR000189">
    <property type="entry name" value="Transglyc_AS"/>
</dbReference>
<dbReference type="InterPro" id="IPR008258">
    <property type="entry name" value="Transglycosylase_SLT_dom_1"/>
</dbReference>
<dbReference type="SUPFAM" id="SSF53955">
    <property type="entry name" value="Lysozyme-like"/>
    <property type="match status" value="1"/>
</dbReference>
<dbReference type="GO" id="GO:0016020">
    <property type="term" value="C:membrane"/>
    <property type="evidence" value="ECO:0007669"/>
    <property type="project" value="InterPro"/>
</dbReference>
<dbReference type="Pfam" id="PF11873">
    <property type="entry name" value="Mltc_N"/>
    <property type="match status" value="1"/>
</dbReference>
<gene>
    <name evidence="4" type="ORF">A6E01_20630</name>
</gene>
<accession>A0AAN1CUK0</accession>
<geneLocation type="plasmid" evidence="4 5">
    <name>unnamed1</name>
</geneLocation>